<reference evidence="1 2" key="1">
    <citation type="submission" date="2018-05" db="EMBL/GenBank/DDBJ databases">
        <title>The draft genome of strain NS-104.</title>
        <authorList>
            <person name="Hang P."/>
            <person name="Jiang J."/>
        </authorList>
    </citation>
    <scope>NUCLEOTIDE SEQUENCE [LARGE SCALE GENOMIC DNA]</scope>
    <source>
        <strain evidence="1 2">NS-104</strain>
    </source>
</reference>
<protein>
    <submittedName>
        <fullName evidence="1">HNH endonuclease</fullName>
    </submittedName>
</protein>
<dbReference type="EMBL" id="QFBC01000003">
    <property type="protein sequence ID" value="PWE56806.1"/>
    <property type="molecule type" value="Genomic_DNA"/>
</dbReference>
<dbReference type="AlphaFoldDB" id="A0A2U2DU26"/>
<sequence>MARTVPEWIGKTDDQKVPDRVRQRVFDAHNGICHLTGRKIQPCDVWELEHIHALILGGQHRESNLAPALKEAHKKKTAVEMGVKAKIARVRKKHLGIKPASAGGFQQRFRRKMNGDVVDTRTGVVINNYQRDEAIDP</sequence>
<evidence type="ECO:0000313" key="2">
    <source>
        <dbReference type="Proteomes" id="UP000245252"/>
    </source>
</evidence>
<dbReference type="Proteomes" id="UP000245252">
    <property type="component" value="Unassembled WGS sequence"/>
</dbReference>
<proteinExistence type="predicted"/>
<gene>
    <name evidence="1" type="ORF">DEM27_10615</name>
</gene>
<keyword evidence="2" id="KW-1185">Reference proteome</keyword>
<keyword evidence="1" id="KW-0378">Hydrolase</keyword>
<keyword evidence="1" id="KW-0255">Endonuclease</keyword>
<keyword evidence="1" id="KW-0540">Nuclease</keyword>
<dbReference type="Gene3D" id="1.10.30.50">
    <property type="match status" value="1"/>
</dbReference>
<comment type="caution">
    <text evidence="1">The sequence shown here is derived from an EMBL/GenBank/DDBJ whole genome shotgun (WGS) entry which is preliminary data.</text>
</comment>
<dbReference type="RefSeq" id="WP_109458181.1">
    <property type="nucleotide sequence ID" value="NZ_QFBC01000003.1"/>
</dbReference>
<name>A0A2U2DU26_9HYPH</name>
<dbReference type="GO" id="GO:0004519">
    <property type="term" value="F:endonuclease activity"/>
    <property type="evidence" value="ECO:0007669"/>
    <property type="project" value="UniProtKB-KW"/>
</dbReference>
<organism evidence="1 2">
    <name type="scientific">Metarhizobium album</name>
    <dbReference type="NCBI Taxonomy" id="2182425"/>
    <lineage>
        <taxon>Bacteria</taxon>
        <taxon>Pseudomonadati</taxon>
        <taxon>Pseudomonadota</taxon>
        <taxon>Alphaproteobacteria</taxon>
        <taxon>Hyphomicrobiales</taxon>
        <taxon>Rhizobiaceae</taxon>
        <taxon>Metarhizobium</taxon>
    </lineage>
</organism>
<evidence type="ECO:0000313" key="1">
    <source>
        <dbReference type="EMBL" id="PWE56806.1"/>
    </source>
</evidence>
<accession>A0A2U2DU26</accession>
<dbReference type="OrthoDB" id="7864830at2"/>